<comment type="subcellular location">
    <subcellularLocation>
        <location evidence="1">Membrane</location>
        <topology evidence="1">Multi-pass membrane protein</topology>
    </subcellularLocation>
</comment>
<dbReference type="EMBL" id="VIFY01000002">
    <property type="protein sequence ID" value="TQB77352.1"/>
    <property type="molecule type" value="Genomic_DNA"/>
</dbReference>
<reference evidence="7 8" key="1">
    <citation type="submission" date="2019-06" db="EMBL/GenBank/DDBJ databases">
        <title>Wine fermentation using esterase from Monascus purpureus.</title>
        <authorList>
            <person name="Geng C."/>
            <person name="Zhang Y."/>
        </authorList>
    </citation>
    <scope>NUCLEOTIDE SEQUENCE [LARGE SCALE GENOMIC DNA]</scope>
    <source>
        <strain evidence="7">HQ1</strain>
    </source>
</reference>
<dbReference type="Pfam" id="PF07690">
    <property type="entry name" value="MFS_1"/>
    <property type="match status" value="1"/>
</dbReference>
<feature type="transmembrane region" description="Helical" evidence="6">
    <location>
        <begin position="107"/>
        <end position="130"/>
    </location>
</feature>
<dbReference type="GO" id="GO:0016020">
    <property type="term" value="C:membrane"/>
    <property type="evidence" value="ECO:0007669"/>
    <property type="project" value="UniProtKB-SubCell"/>
</dbReference>
<evidence type="ECO:0000256" key="2">
    <source>
        <dbReference type="ARBA" id="ARBA00022692"/>
    </source>
</evidence>
<feature type="compositionally biased region" description="Polar residues" evidence="5">
    <location>
        <begin position="423"/>
        <end position="433"/>
    </location>
</feature>
<feature type="transmembrane region" description="Helical" evidence="6">
    <location>
        <begin position="142"/>
        <end position="165"/>
    </location>
</feature>
<gene>
    <name evidence="7" type="ORF">MPDQ_002989</name>
</gene>
<evidence type="ECO:0008006" key="9">
    <source>
        <dbReference type="Google" id="ProtNLM"/>
    </source>
</evidence>
<dbReference type="AlphaFoldDB" id="A0A507R3B8"/>
<feature type="transmembrane region" description="Helical" evidence="6">
    <location>
        <begin position="12"/>
        <end position="32"/>
    </location>
</feature>
<evidence type="ECO:0000256" key="1">
    <source>
        <dbReference type="ARBA" id="ARBA00004141"/>
    </source>
</evidence>
<protein>
    <recommendedName>
        <fullName evidence="9">Major facilitator superfamily (MFS) profile domain-containing protein</fullName>
    </recommendedName>
</protein>
<dbReference type="PANTHER" id="PTHR23294:SF57">
    <property type="entry name" value="CINA C-TERMINAL DOMAIN-CONTAINING PROTEIN"/>
    <property type="match status" value="1"/>
</dbReference>
<feature type="transmembrane region" description="Helical" evidence="6">
    <location>
        <begin position="299"/>
        <end position="316"/>
    </location>
</feature>
<keyword evidence="4 6" id="KW-0472">Membrane</keyword>
<dbReference type="Proteomes" id="UP000319663">
    <property type="component" value="Unassembled WGS sequence"/>
</dbReference>
<keyword evidence="3 6" id="KW-1133">Transmembrane helix</keyword>
<dbReference type="Gene3D" id="1.20.1250.20">
    <property type="entry name" value="MFS general substrate transporter like domains"/>
    <property type="match status" value="1"/>
</dbReference>
<feature type="transmembrane region" description="Helical" evidence="6">
    <location>
        <begin position="336"/>
        <end position="357"/>
    </location>
</feature>
<organism evidence="7 8">
    <name type="scientific">Monascus purpureus</name>
    <name type="common">Red mold</name>
    <name type="synonym">Monascus anka</name>
    <dbReference type="NCBI Taxonomy" id="5098"/>
    <lineage>
        <taxon>Eukaryota</taxon>
        <taxon>Fungi</taxon>
        <taxon>Dikarya</taxon>
        <taxon>Ascomycota</taxon>
        <taxon>Pezizomycotina</taxon>
        <taxon>Eurotiomycetes</taxon>
        <taxon>Eurotiomycetidae</taxon>
        <taxon>Eurotiales</taxon>
        <taxon>Aspergillaceae</taxon>
        <taxon>Monascus</taxon>
    </lineage>
</organism>
<evidence type="ECO:0000313" key="7">
    <source>
        <dbReference type="EMBL" id="TQB77352.1"/>
    </source>
</evidence>
<keyword evidence="2 6" id="KW-0812">Transmembrane</keyword>
<feature type="transmembrane region" description="Helical" evidence="6">
    <location>
        <begin position="52"/>
        <end position="72"/>
    </location>
</feature>
<evidence type="ECO:0000256" key="4">
    <source>
        <dbReference type="ARBA" id="ARBA00023136"/>
    </source>
</evidence>
<feature type="compositionally biased region" description="Basic and acidic residues" evidence="5">
    <location>
        <begin position="411"/>
        <end position="422"/>
    </location>
</feature>
<accession>A0A507R3B8</accession>
<sequence length="433" mass="47318">MGGLFGTLHRWYRGTLYQAIVLGLVSFTQPGIWDALGSLGAGGLATPYFVNASNVITYVIMIVMAPLFAIVGNRFSLKWLLVSGTIGYAPYFAALYCNSVYGTQWFLLFGAVTCGFSAAALWVSEAAIAVGYPEIENRGTYIAIWMALNKLGSIIGNSIQLALNINNSSKGSISPKTYLVMIGLCCGGLPLALTLSPAHKLIRKDGTKPTFSSQRHVSLKQGLKSLWYASKQKHMLLLLPIFMTVRWSSTYQGNYLTEYFTVRGRTLAAFISTIAGTVATLVWGWLLDSQRIFKSRRNLAIVGWLTMLAVYIPQWVLNFIMQTQLQGTYDVHVDILAYTTGILRSSESLGFAIAYGIGASKHASLMANLIVAFVVFWVSVPFTTYASFLVKEPSEITGEGVSMPPDEEATEYPKDALEHESEGVSSGTAEIHP</sequence>
<evidence type="ECO:0000256" key="5">
    <source>
        <dbReference type="SAM" id="MobiDB-lite"/>
    </source>
</evidence>
<feature type="transmembrane region" description="Helical" evidence="6">
    <location>
        <begin position="79"/>
        <end position="101"/>
    </location>
</feature>
<evidence type="ECO:0000313" key="8">
    <source>
        <dbReference type="Proteomes" id="UP000319663"/>
    </source>
</evidence>
<proteinExistence type="predicted"/>
<comment type="caution">
    <text evidence="7">The sequence shown here is derived from an EMBL/GenBank/DDBJ whole genome shotgun (WGS) entry which is preliminary data.</text>
</comment>
<name>A0A507R3B8_MONPU</name>
<dbReference type="InterPro" id="IPR051617">
    <property type="entry name" value="UNC-93-like_regulator"/>
</dbReference>
<feature type="transmembrane region" description="Helical" evidence="6">
    <location>
        <begin position="267"/>
        <end position="287"/>
    </location>
</feature>
<evidence type="ECO:0000256" key="3">
    <source>
        <dbReference type="ARBA" id="ARBA00022989"/>
    </source>
</evidence>
<feature type="transmembrane region" description="Helical" evidence="6">
    <location>
        <begin position="177"/>
        <end position="195"/>
    </location>
</feature>
<evidence type="ECO:0000256" key="6">
    <source>
        <dbReference type="SAM" id="Phobius"/>
    </source>
</evidence>
<dbReference type="InterPro" id="IPR011701">
    <property type="entry name" value="MFS"/>
</dbReference>
<dbReference type="SUPFAM" id="SSF103473">
    <property type="entry name" value="MFS general substrate transporter"/>
    <property type="match status" value="1"/>
</dbReference>
<dbReference type="PANTHER" id="PTHR23294">
    <property type="entry name" value="ET TRANSLATION PRODUCT-RELATED"/>
    <property type="match status" value="1"/>
</dbReference>
<dbReference type="GO" id="GO:0022857">
    <property type="term" value="F:transmembrane transporter activity"/>
    <property type="evidence" value="ECO:0007669"/>
    <property type="project" value="InterPro"/>
</dbReference>
<feature type="transmembrane region" description="Helical" evidence="6">
    <location>
        <begin position="369"/>
        <end position="390"/>
    </location>
</feature>
<dbReference type="InterPro" id="IPR036259">
    <property type="entry name" value="MFS_trans_sf"/>
</dbReference>
<feature type="region of interest" description="Disordered" evidence="5">
    <location>
        <begin position="398"/>
        <end position="433"/>
    </location>
</feature>
<keyword evidence="8" id="KW-1185">Reference proteome</keyword>
<feature type="transmembrane region" description="Helical" evidence="6">
    <location>
        <begin position="235"/>
        <end position="255"/>
    </location>
</feature>